<dbReference type="GO" id="GO:0042128">
    <property type="term" value="P:nitrate assimilation"/>
    <property type="evidence" value="ECO:0007669"/>
    <property type="project" value="UniProtKB-KW"/>
</dbReference>
<dbReference type="GO" id="GO:0051131">
    <property type="term" value="P:chaperone-mediated protein complex assembly"/>
    <property type="evidence" value="ECO:0007669"/>
    <property type="project" value="InterPro"/>
</dbReference>
<dbReference type="AlphaFoldDB" id="A0A420WMT2"/>
<evidence type="ECO:0000256" key="1">
    <source>
        <dbReference type="ARBA" id="ARBA00023063"/>
    </source>
</evidence>
<comment type="caution">
    <text evidence="2">The sequence shown here is derived from an EMBL/GenBank/DDBJ whole genome shotgun (WGS) entry which is preliminary data.</text>
</comment>
<dbReference type="InterPro" id="IPR020945">
    <property type="entry name" value="DMSO/NO3_reduct_chaperone"/>
</dbReference>
<gene>
    <name evidence="2" type="ORF">BCL74_0098</name>
</gene>
<dbReference type="InterPro" id="IPR003765">
    <property type="entry name" value="NO3_reductase_chaperone_NarJ"/>
</dbReference>
<dbReference type="PANTHER" id="PTHR43680:SF2">
    <property type="entry name" value="NITRATE REDUCTASE MOLYBDENUM COFACTOR ASSEMBLY CHAPERONE NARJ"/>
    <property type="match status" value="1"/>
</dbReference>
<dbReference type="InterPro" id="IPR036411">
    <property type="entry name" value="TorD-like_sf"/>
</dbReference>
<evidence type="ECO:0000313" key="2">
    <source>
        <dbReference type="EMBL" id="RKQ72334.1"/>
    </source>
</evidence>
<dbReference type="Pfam" id="PF02613">
    <property type="entry name" value="Nitrate_red_del"/>
    <property type="match status" value="1"/>
</dbReference>
<evidence type="ECO:0000313" key="3">
    <source>
        <dbReference type="Proteomes" id="UP000277424"/>
    </source>
</evidence>
<dbReference type="Gene3D" id="1.10.3480.10">
    <property type="entry name" value="TorD-like"/>
    <property type="match status" value="1"/>
</dbReference>
<dbReference type="GO" id="GO:0051082">
    <property type="term" value="F:unfolded protein binding"/>
    <property type="evidence" value="ECO:0007669"/>
    <property type="project" value="InterPro"/>
</dbReference>
<dbReference type="GO" id="GO:0016530">
    <property type="term" value="F:metallochaperone activity"/>
    <property type="evidence" value="ECO:0007669"/>
    <property type="project" value="TreeGrafter"/>
</dbReference>
<dbReference type="Proteomes" id="UP000277424">
    <property type="component" value="Unassembled WGS sequence"/>
</dbReference>
<dbReference type="SUPFAM" id="SSF89155">
    <property type="entry name" value="TorD-like"/>
    <property type="match status" value="1"/>
</dbReference>
<protein>
    <submittedName>
        <fullName evidence="2">Nitrate reductase delta subunit</fullName>
    </submittedName>
</protein>
<dbReference type="NCBIfam" id="TIGR00684">
    <property type="entry name" value="narJ"/>
    <property type="match status" value="1"/>
</dbReference>
<organism evidence="2 3">
    <name type="scientific">Oceanibaculum indicum</name>
    <dbReference type="NCBI Taxonomy" id="526216"/>
    <lineage>
        <taxon>Bacteria</taxon>
        <taxon>Pseudomonadati</taxon>
        <taxon>Pseudomonadota</taxon>
        <taxon>Alphaproteobacteria</taxon>
        <taxon>Rhodospirillales</taxon>
        <taxon>Oceanibaculaceae</taxon>
        <taxon>Oceanibaculum</taxon>
    </lineage>
</organism>
<name>A0A420WMT2_9PROT</name>
<keyword evidence="1" id="KW-0534">Nitrate assimilation</keyword>
<dbReference type="EMBL" id="RBIG01000001">
    <property type="protein sequence ID" value="RKQ72334.1"/>
    <property type="molecule type" value="Genomic_DNA"/>
</dbReference>
<dbReference type="RefSeq" id="WP_008942909.1">
    <property type="nucleotide sequence ID" value="NZ_RBIG01000001.1"/>
</dbReference>
<dbReference type="PANTHER" id="PTHR43680">
    <property type="entry name" value="NITRATE REDUCTASE MOLYBDENUM COFACTOR ASSEMBLY CHAPERONE"/>
    <property type="match status" value="1"/>
</dbReference>
<proteinExistence type="predicted"/>
<reference evidence="2 3" key="1">
    <citation type="submission" date="2018-10" db="EMBL/GenBank/DDBJ databases">
        <title>Comparative analysis of microorganisms from saline springs in Andes Mountain Range, Colombia.</title>
        <authorList>
            <person name="Rubin E."/>
        </authorList>
    </citation>
    <scope>NUCLEOTIDE SEQUENCE [LARGE SCALE GENOMIC DNA]</scope>
    <source>
        <strain evidence="2 3">USBA 36</strain>
    </source>
</reference>
<accession>A0A420WMT2</accession>
<sequence>MKSFKALSALLTYPSEELVAAIPDIRAVLAAEGQVSRRALNALEPLLSGFETAELYDLQERYVLLFDRSRSLSLHLFEHVHGESRDRGQALVDLAQLYDRHGFFIVANELPDFLPLFLEFLSTLPQGEAVALLGETVHILAVLRQRLEKRESLYAPVFAALESLSSVRADPRAAAEAAASDVMPDDLAALDKEWEEAAVTFGPGEMTDDCSLTRIKTQVRAARRSPAAPAV</sequence>